<dbReference type="HOGENOM" id="CLU_104272_0_0_1"/>
<feature type="region of interest" description="Disordered" evidence="1">
    <location>
        <begin position="208"/>
        <end position="258"/>
    </location>
</feature>
<reference evidence="2 3" key="1">
    <citation type="submission" date="2015-01" db="EMBL/GenBank/DDBJ databases">
        <title>The Genome Sequence of Rhinocladiella mackenzie CBS 650.93.</title>
        <authorList>
            <consortium name="The Broad Institute Genomics Platform"/>
            <person name="Cuomo C."/>
            <person name="de Hoog S."/>
            <person name="Gorbushina A."/>
            <person name="Stielow B."/>
            <person name="Teixiera M."/>
            <person name="Abouelleil A."/>
            <person name="Chapman S.B."/>
            <person name="Priest M."/>
            <person name="Young S.K."/>
            <person name="Wortman J."/>
            <person name="Nusbaum C."/>
            <person name="Birren B."/>
        </authorList>
    </citation>
    <scope>NUCLEOTIDE SEQUENCE [LARGE SCALE GENOMIC DNA]</scope>
    <source>
        <strain evidence="2 3">CBS 650.93</strain>
    </source>
</reference>
<dbReference type="GeneID" id="25290106"/>
<feature type="region of interest" description="Disordered" evidence="1">
    <location>
        <begin position="1"/>
        <end position="20"/>
    </location>
</feature>
<dbReference type="OrthoDB" id="4159634at2759"/>
<sequence length="258" mass="28107">MFNENFSFRGSSPHPPSLPVNIEEWTSAEISPFTSRCSSPHSSRTASTRRDSRFDAYRNAGAPRHPSITALTAQLQSQALNDSESRSPSPSPSDVTSPADSSLETDADEGFYDGPDTPATTLSDFSYDSNDVDPTLWDLSMSDTMVATSSPRPSLSLEAQALSSYTMRRKQRQALVRLQCLVSRTPDLAMLIEECHPSSLPLETDKARAYSPKGRSGSTGSTSGWGLVNGTNNGRTLKERNGSVAAVRKAPRMRKRTR</sequence>
<dbReference type="EMBL" id="KN847476">
    <property type="protein sequence ID" value="KIX07382.1"/>
    <property type="molecule type" value="Genomic_DNA"/>
</dbReference>
<evidence type="ECO:0000313" key="3">
    <source>
        <dbReference type="Proteomes" id="UP000053617"/>
    </source>
</evidence>
<dbReference type="VEuPathDB" id="FungiDB:Z518_02035"/>
<feature type="compositionally biased region" description="Polar residues" evidence="1">
    <location>
        <begin position="118"/>
        <end position="127"/>
    </location>
</feature>
<feature type="compositionally biased region" description="Polar residues" evidence="1">
    <location>
        <begin position="1"/>
        <end position="10"/>
    </location>
</feature>
<dbReference type="Proteomes" id="UP000053617">
    <property type="component" value="Unassembled WGS sequence"/>
</dbReference>
<feature type="compositionally biased region" description="Basic residues" evidence="1">
    <location>
        <begin position="249"/>
        <end position="258"/>
    </location>
</feature>
<feature type="compositionally biased region" description="Low complexity" evidence="1">
    <location>
        <begin position="86"/>
        <end position="102"/>
    </location>
</feature>
<proteinExistence type="predicted"/>
<feature type="region of interest" description="Disordered" evidence="1">
    <location>
        <begin position="31"/>
        <end position="127"/>
    </location>
</feature>
<accession>A0A0D2FYJ0</accession>
<dbReference type="RefSeq" id="XP_013274518.1">
    <property type="nucleotide sequence ID" value="XM_013419064.1"/>
</dbReference>
<evidence type="ECO:0000256" key="1">
    <source>
        <dbReference type="SAM" id="MobiDB-lite"/>
    </source>
</evidence>
<name>A0A0D2FYJ0_9EURO</name>
<evidence type="ECO:0000313" key="2">
    <source>
        <dbReference type="EMBL" id="KIX07382.1"/>
    </source>
</evidence>
<dbReference type="AlphaFoldDB" id="A0A0D2FYJ0"/>
<feature type="compositionally biased region" description="Low complexity" evidence="1">
    <location>
        <begin position="211"/>
        <end position="226"/>
    </location>
</feature>
<organism evidence="2 3">
    <name type="scientific">Rhinocladiella mackenziei CBS 650.93</name>
    <dbReference type="NCBI Taxonomy" id="1442369"/>
    <lineage>
        <taxon>Eukaryota</taxon>
        <taxon>Fungi</taxon>
        <taxon>Dikarya</taxon>
        <taxon>Ascomycota</taxon>
        <taxon>Pezizomycotina</taxon>
        <taxon>Eurotiomycetes</taxon>
        <taxon>Chaetothyriomycetidae</taxon>
        <taxon>Chaetothyriales</taxon>
        <taxon>Herpotrichiellaceae</taxon>
        <taxon>Rhinocladiella</taxon>
    </lineage>
</organism>
<keyword evidence="3" id="KW-1185">Reference proteome</keyword>
<feature type="compositionally biased region" description="Polar residues" evidence="1">
    <location>
        <begin position="69"/>
        <end position="81"/>
    </location>
</feature>
<gene>
    <name evidence="2" type="ORF">Z518_02035</name>
</gene>
<feature type="compositionally biased region" description="Polar residues" evidence="1">
    <location>
        <begin position="31"/>
        <end position="41"/>
    </location>
</feature>
<protein>
    <submittedName>
        <fullName evidence="2">Rhinocladiella mackenziei CBS 650.93 unplaced genomic scaffold supercont1.2, whole genome shotgun sequence</fullName>
    </submittedName>
</protein>